<dbReference type="EMBL" id="KN840477">
    <property type="protein sequence ID" value="KIP08634.1"/>
    <property type="molecule type" value="Genomic_DNA"/>
</dbReference>
<evidence type="ECO:0000256" key="1">
    <source>
        <dbReference type="SAM" id="SignalP"/>
    </source>
</evidence>
<feature type="signal peptide" evidence="1">
    <location>
        <begin position="1"/>
        <end position="19"/>
    </location>
</feature>
<proteinExistence type="predicted"/>
<name>A0A0C3NTM6_PHLG1</name>
<keyword evidence="1" id="KW-0732">Signal</keyword>
<dbReference type="AlphaFoldDB" id="A0A0C3NTM6"/>
<accession>A0A0C3NTM6</accession>
<reference evidence="2 3" key="1">
    <citation type="journal article" date="2014" name="PLoS Genet.">
        <title>Analysis of the Phlebiopsis gigantea genome, transcriptome and secretome provides insight into its pioneer colonization strategies of wood.</title>
        <authorList>
            <person name="Hori C."/>
            <person name="Ishida T."/>
            <person name="Igarashi K."/>
            <person name="Samejima M."/>
            <person name="Suzuki H."/>
            <person name="Master E."/>
            <person name="Ferreira P."/>
            <person name="Ruiz-Duenas F.J."/>
            <person name="Held B."/>
            <person name="Canessa P."/>
            <person name="Larrondo L.F."/>
            <person name="Schmoll M."/>
            <person name="Druzhinina I.S."/>
            <person name="Kubicek C.P."/>
            <person name="Gaskell J.A."/>
            <person name="Kersten P."/>
            <person name="St John F."/>
            <person name="Glasner J."/>
            <person name="Sabat G."/>
            <person name="Splinter BonDurant S."/>
            <person name="Syed K."/>
            <person name="Yadav J."/>
            <person name="Mgbeahuruike A.C."/>
            <person name="Kovalchuk A."/>
            <person name="Asiegbu F.O."/>
            <person name="Lackner G."/>
            <person name="Hoffmeister D."/>
            <person name="Rencoret J."/>
            <person name="Gutierrez A."/>
            <person name="Sun H."/>
            <person name="Lindquist E."/>
            <person name="Barry K."/>
            <person name="Riley R."/>
            <person name="Grigoriev I.V."/>
            <person name="Henrissat B."/>
            <person name="Kues U."/>
            <person name="Berka R.M."/>
            <person name="Martinez A.T."/>
            <person name="Covert S.F."/>
            <person name="Blanchette R.A."/>
            <person name="Cullen D."/>
        </authorList>
    </citation>
    <scope>NUCLEOTIDE SEQUENCE [LARGE SCALE GENOMIC DNA]</scope>
    <source>
        <strain evidence="2 3">11061_1 CR5-6</strain>
    </source>
</reference>
<evidence type="ECO:0000313" key="3">
    <source>
        <dbReference type="Proteomes" id="UP000053257"/>
    </source>
</evidence>
<dbReference type="HOGENOM" id="CLU_1503989_0_0_1"/>
<protein>
    <submittedName>
        <fullName evidence="2">Uncharacterized protein</fullName>
    </submittedName>
</protein>
<evidence type="ECO:0000313" key="2">
    <source>
        <dbReference type="EMBL" id="KIP08634.1"/>
    </source>
</evidence>
<keyword evidence="3" id="KW-1185">Reference proteome</keyword>
<gene>
    <name evidence="2" type="ORF">PHLGIDRAFT_12520</name>
</gene>
<dbReference type="Proteomes" id="UP000053257">
    <property type="component" value="Unassembled WGS sequence"/>
</dbReference>
<sequence length="205" mass="22086">MQLSLSFLALSAFVASAAANPVASSRAGFSLAGRSEDGAYTFDRHGNITSFVTADTLRRRMEARGLPSIVEREDATELASRASTGTNCFKAKFSGGDKLNAVNAMFALLDDYNVVAASGAIATQFGSGLVYVCNFDTVSSQTANANDVHPQDNVINNACGSNTAGRDRFAKPPRSLLPYFYTVYREKEGFRGLDIKLRTTRMIQI</sequence>
<feature type="chain" id="PRO_5002167629" evidence="1">
    <location>
        <begin position="20"/>
        <end position="205"/>
    </location>
</feature>
<organism evidence="2 3">
    <name type="scientific">Phlebiopsis gigantea (strain 11061_1 CR5-6)</name>
    <name type="common">White-rot fungus</name>
    <name type="synonym">Peniophora gigantea</name>
    <dbReference type="NCBI Taxonomy" id="745531"/>
    <lineage>
        <taxon>Eukaryota</taxon>
        <taxon>Fungi</taxon>
        <taxon>Dikarya</taxon>
        <taxon>Basidiomycota</taxon>
        <taxon>Agaricomycotina</taxon>
        <taxon>Agaricomycetes</taxon>
        <taxon>Polyporales</taxon>
        <taxon>Phanerochaetaceae</taxon>
        <taxon>Phlebiopsis</taxon>
    </lineage>
</organism>